<evidence type="ECO:0000313" key="4">
    <source>
        <dbReference type="Proteomes" id="UP000242705"/>
    </source>
</evidence>
<proteinExistence type="predicted"/>
<dbReference type="AlphaFoldDB" id="A0A2T2WJ62"/>
<protein>
    <submittedName>
        <fullName evidence="3">AbrB/MazE/SpoVT family DNA-binding domain-containing protein</fullName>
    </submittedName>
</protein>
<dbReference type="Gene3D" id="2.10.260.10">
    <property type="match status" value="1"/>
</dbReference>
<evidence type="ECO:0000259" key="2">
    <source>
        <dbReference type="PROSITE" id="PS51740"/>
    </source>
</evidence>
<dbReference type="InterPro" id="IPR037914">
    <property type="entry name" value="SpoVT-AbrB_sf"/>
</dbReference>
<sequence length="82" mass="9565">MTRVQFRKVFKAGNSYAVSIPSDWVREMNLEDQPVELIRNEKGEIIVKPLREASRDITPNFVQAVDRFVAEYADVLRRLADR</sequence>
<dbReference type="PROSITE" id="PS51740">
    <property type="entry name" value="SPOVT_ABRB"/>
    <property type="match status" value="1"/>
</dbReference>
<organism evidence="3 4">
    <name type="scientific">Sulfobacillus thermosulfidooxidans</name>
    <dbReference type="NCBI Taxonomy" id="28034"/>
    <lineage>
        <taxon>Bacteria</taxon>
        <taxon>Bacillati</taxon>
        <taxon>Bacillota</taxon>
        <taxon>Clostridia</taxon>
        <taxon>Eubacteriales</taxon>
        <taxon>Clostridiales Family XVII. Incertae Sedis</taxon>
        <taxon>Sulfobacillus</taxon>
    </lineage>
</organism>
<dbReference type="Pfam" id="PF04014">
    <property type="entry name" value="MazE_antitoxin"/>
    <property type="match status" value="1"/>
</dbReference>
<feature type="domain" description="SpoVT-AbrB" evidence="2">
    <location>
        <begin position="7"/>
        <end position="52"/>
    </location>
</feature>
<gene>
    <name evidence="3" type="ORF">C7B47_16775</name>
</gene>
<name>A0A2T2WJ62_SULTH</name>
<dbReference type="Proteomes" id="UP000242705">
    <property type="component" value="Unassembled WGS sequence"/>
</dbReference>
<evidence type="ECO:0000313" key="3">
    <source>
        <dbReference type="EMBL" id="PSR22278.1"/>
    </source>
</evidence>
<reference evidence="3 4" key="1">
    <citation type="journal article" date="2014" name="BMC Genomics">
        <title>Comparison of environmental and isolate Sulfobacillus genomes reveals diverse carbon, sulfur, nitrogen, and hydrogen metabolisms.</title>
        <authorList>
            <person name="Justice N.B."/>
            <person name="Norman A."/>
            <person name="Brown C.T."/>
            <person name="Singh A."/>
            <person name="Thomas B.C."/>
            <person name="Banfield J.F."/>
        </authorList>
    </citation>
    <scope>NUCLEOTIDE SEQUENCE [LARGE SCALE GENOMIC DNA]</scope>
    <source>
        <strain evidence="3">AMDSBA5</strain>
    </source>
</reference>
<keyword evidence="1 3" id="KW-0238">DNA-binding</keyword>
<dbReference type="SMART" id="SM00966">
    <property type="entry name" value="SpoVT_AbrB"/>
    <property type="match status" value="1"/>
</dbReference>
<dbReference type="InterPro" id="IPR007159">
    <property type="entry name" value="SpoVT-AbrB_dom"/>
</dbReference>
<accession>A0A2T2WJ62</accession>
<comment type="caution">
    <text evidence="3">The sequence shown here is derived from an EMBL/GenBank/DDBJ whole genome shotgun (WGS) entry which is preliminary data.</text>
</comment>
<dbReference type="EMBL" id="PXYX01000090">
    <property type="protein sequence ID" value="PSR22278.1"/>
    <property type="molecule type" value="Genomic_DNA"/>
</dbReference>
<dbReference type="GO" id="GO:0003677">
    <property type="term" value="F:DNA binding"/>
    <property type="evidence" value="ECO:0007669"/>
    <property type="project" value="UniProtKB-UniRule"/>
</dbReference>
<evidence type="ECO:0000256" key="1">
    <source>
        <dbReference type="PROSITE-ProRule" id="PRU01076"/>
    </source>
</evidence>
<dbReference type="SUPFAM" id="SSF89447">
    <property type="entry name" value="AbrB/MazE/MraZ-like"/>
    <property type="match status" value="1"/>
</dbReference>